<gene>
    <name evidence="3" type="ORF">DEA37_0009671</name>
</gene>
<dbReference type="PROSITE" id="PS51792">
    <property type="entry name" value="YIPPEE"/>
    <property type="match status" value="1"/>
</dbReference>
<accession>A0A5J4N9B2</accession>
<evidence type="ECO:0000259" key="2">
    <source>
        <dbReference type="PROSITE" id="PS51792"/>
    </source>
</evidence>
<feature type="region of interest" description="Disordered" evidence="1">
    <location>
        <begin position="415"/>
        <end position="442"/>
    </location>
</feature>
<proteinExistence type="predicted"/>
<evidence type="ECO:0000313" key="4">
    <source>
        <dbReference type="Proteomes" id="UP000324629"/>
    </source>
</evidence>
<dbReference type="AlphaFoldDB" id="A0A5J4N9B2"/>
<keyword evidence="4" id="KW-1185">Reference proteome</keyword>
<sequence length="442" mass="48796">MEPTYCQTSRRMRARVIVSPPFGFASGVKQGYPIPFLFNSAADEIKECAMANTQCDSVDLLPGIHFRDTEYADSIALVVNVEYSDAKQRVLLTGIHFVADVFCACCHTMLGWKYERAFEASQRYKEGKVIIELAHLIKDNGWDADWLGLPRRHLSMSSNPSQSPTSHYSVCPPQFSSLERGPFNRDIVTTTKSVPATFQPHHPVLTSNYCAFFQPNVATVSSSPTVHSSSSPCYPRFFSPPRRLPTFPVLPLPVASSSCAHSGRDGSSDSSQAFTPETGFQLDQWEDAVNASTFVSSVSSYTFPRHISRSARAAAAPHRELKDFDSCEKPNSALLTNLARPENRTKKLPCTITQSFTFCRSPHANGHQHRRRRRAPLLLLPRRASSSSPSRASLLPVASEEEDVDVDIVEPVGSVPIADSDLNPTGFSFPPSTTHLTSEQTN</sequence>
<organism evidence="3 4">
    <name type="scientific">Paragonimus westermani</name>
    <dbReference type="NCBI Taxonomy" id="34504"/>
    <lineage>
        <taxon>Eukaryota</taxon>
        <taxon>Metazoa</taxon>
        <taxon>Spiralia</taxon>
        <taxon>Lophotrochozoa</taxon>
        <taxon>Platyhelminthes</taxon>
        <taxon>Trematoda</taxon>
        <taxon>Digenea</taxon>
        <taxon>Plagiorchiida</taxon>
        <taxon>Troglotremata</taxon>
        <taxon>Troglotrematidae</taxon>
        <taxon>Paragonimus</taxon>
    </lineage>
</organism>
<dbReference type="EMBL" id="QNGE01005638">
    <property type="protein sequence ID" value="KAA3671908.1"/>
    <property type="molecule type" value="Genomic_DNA"/>
</dbReference>
<protein>
    <recommendedName>
        <fullName evidence="2">Yippee domain-containing protein</fullName>
    </recommendedName>
</protein>
<feature type="domain" description="Yippee" evidence="2">
    <location>
        <begin position="44"/>
        <end position="140"/>
    </location>
</feature>
<evidence type="ECO:0000256" key="1">
    <source>
        <dbReference type="SAM" id="MobiDB-lite"/>
    </source>
</evidence>
<reference evidence="3 4" key="1">
    <citation type="journal article" date="2019" name="Gigascience">
        <title>Whole-genome sequence of the oriental lung fluke Paragonimus westermani.</title>
        <authorList>
            <person name="Oey H."/>
            <person name="Zakrzewski M."/>
            <person name="Narain K."/>
            <person name="Devi K.R."/>
            <person name="Agatsuma T."/>
            <person name="Nawaratna S."/>
            <person name="Gobert G.N."/>
            <person name="Jones M.K."/>
            <person name="Ragan M.A."/>
            <person name="McManus D.P."/>
            <person name="Krause L."/>
        </authorList>
    </citation>
    <scope>NUCLEOTIDE SEQUENCE [LARGE SCALE GENOMIC DNA]</scope>
    <source>
        <strain evidence="3 4">IND2009</strain>
    </source>
</reference>
<dbReference type="Proteomes" id="UP000324629">
    <property type="component" value="Unassembled WGS sequence"/>
</dbReference>
<name>A0A5J4N9B2_9TREM</name>
<dbReference type="InterPro" id="IPR039058">
    <property type="entry name" value="Yippee_fam"/>
</dbReference>
<dbReference type="PANTHER" id="PTHR13848">
    <property type="entry name" value="PROTEIN YIPPEE-LIKE CG15309-RELATED"/>
    <property type="match status" value="1"/>
</dbReference>
<feature type="compositionally biased region" description="Polar residues" evidence="1">
    <location>
        <begin position="422"/>
        <end position="442"/>
    </location>
</feature>
<evidence type="ECO:0000313" key="3">
    <source>
        <dbReference type="EMBL" id="KAA3671908.1"/>
    </source>
</evidence>
<dbReference type="InterPro" id="IPR034751">
    <property type="entry name" value="Yippee"/>
</dbReference>
<comment type="caution">
    <text evidence="3">The sequence shown here is derived from an EMBL/GenBank/DDBJ whole genome shotgun (WGS) entry which is preliminary data.</text>
</comment>